<evidence type="ECO:0000256" key="1">
    <source>
        <dbReference type="SAM" id="MobiDB-lite"/>
    </source>
</evidence>
<reference evidence="2" key="1">
    <citation type="submission" date="2025-08" db="UniProtKB">
        <authorList>
            <consortium name="Ensembl"/>
        </authorList>
    </citation>
    <scope>IDENTIFICATION</scope>
</reference>
<accession>A0A8C7CHT6</accession>
<evidence type="ECO:0000313" key="3">
    <source>
        <dbReference type="Proteomes" id="UP000694425"/>
    </source>
</evidence>
<proteinExistence type="predicted"/>
<reference evidence="2" key="2">
    <citation type="submission" date="2025-09" db="UniProtKB">
        <authorList>
            <consortium name="Ensembl"/>
        </authorList>
    </citation>
    <scope>IDENTIFICATION</scope>
</reference>
<sequence>MPQCTCSGHGPRTPAAPGAAAGRALPNSSPALSPPPAPAPRATCPSPQHGSHAEPPEACLHVHMSEVNWLDRSCREGGRDGSAGPSDPGAHHVAQSGALVSVRAGGLPL</sequence>
<organism evidence="2 3">
    <name type="scientific">Neovison vison</name>
    <name type="common">American mink</name>
    <name type="synonym">Mustela vison</name>
    <dbReference type="NCBI Taxonomy" id="452646"/>
    <lineage>
        <taxon>Eukaryota</taxon>
        <taxon>Metazoa</taxon>
        <taxon>Chordata</taxon>
        <taxon>Craniata</taxon>
        <taxon>Vertebrata</taxon>
        <taxon>Euteleostomi</taxon>
        <taxon>Mammalia</taxon>
        <taxon>Eutheria</taxon>
        <taxon>Laurasiatheria</taxon>
        <taxon>Carnivora</taxon>
        <taxon>Caniformia</taxon>
        <taxon>Musteloidea</taxon>
        <taxon>Mustelidae</taxon>
        <taxon>Mustelinae</taxon>
        <taxon>Neogale</taxon>
    </lineage>
</organism>
<name>A0A8C7CHT6_NEOVI</name>
<keyword evidence="3" id="KW-1185">Reference proteome</keyword>
<feature type="compositionally biased region" description="Low complexity" evidence="1">
    <location>
        <begin position="10"/>
        <end position="31"/>
    </location>
</feature>
<feature type="region of interest" description="Disordered" evidence="1">
    <location>
        <begin position="1"/>
        <end position="56"/>
    </location>
</feature>
<dbReference type="Ensembl" id="ENSNVIT00000037421.1">
    <property type="protein sequence ID" value="ENSNVIP00000032279.1"/>
    <property type="gene ID" value="ENSNVIG00000024887.1"/>
</dbReference>
<evidence type="ECO:0000313" key="2">
    <source>
        <dbReference type="Ensembl" id="ENSNVIP00000032279.1"/>
    </source>
</evidence>
<dbReference type="Proteomes" id="UP000694425">
    <property type="component" value="Unplaced"/>
</dbReference>
<feature type="region of interest" description="Disordered" evidence="1">
    <location>
        <begin position="73"/>
        <end position="97"/>
    </location>
</feature>
<protein>
    <submittedName>
        <fullName evidence="2">Uncharacterized protein</fullName>
    </submittedName>
</protein>
<dbReference type="AlphaFoldDB" id="A0A8C7CHT6"/>